<reference evidence="2" key="2">
    <citation type="submission" date="2015-06" db="UniProtKB">
        <authorList>
            <consortium name="EnsemblProtists"/>
        </authorList>
    </citation>
    <scope>IDENTIFICATION</scope>
    <source>
        <strain evidence="2">Pr102</strain>
    </source>
</reference>
<dbReference type="PANTHER" id="PTHR34409">
    <property type="entry name" value="SET DOMAIN-CONTAINING PROTEIN"/>
    <property type="match status" value="1"/>
</dbReference>
<dbReference type="eggNOG" id="ENOG502RRZ3">
    <property type="taxonomic scope" value="Eukaryota"/>
</dbReference>
<dbReference type="PANTHER" id="PTHR34409:SF1">
    <property type="entry name" value="MYB-LIKE DOMAIN-CONTAINING PROTEIN"/>
    <property type="match status" value="1"/>
</dbReference>
<dbReference type="EnsemblProtists" id="Phyra81560">
    <property type="protein sequence ID" value="Phyra81560"/>
    <property type="gene ID" value="Phyra81560"/>
</dbReference>
<protein>
    <submittedName>
        <fullName evidence="2">Uncharacterized protein</fullName>
    </submittedName>
</protein>
<dbReference type="InParanoid" id="H3GVX2"/>
<dbReference type="OMA" id="IREARFM"/>
<organism evidence="2 3">
    <name type="scientific">Phytophthora ramorum</name>
    <name type="common">Sudden oak death agent</name>
    <dbReference type="NCBI Taxonomy" id="164328"/>
    <lineage>
        <taxon>Eukaryota</taxon>
        <taxon>Sar</taxon>
        <taxon>Stramenopiles</taxon>
        <taxon>Oomycota</taxon>
        <taxon>Peronosporomycetes</taxon>
        <taxon>Peronosporales</taxon>
        <taxon>Peronosporaceae</taxon>
        <taxon>Phytophthora</taxon>
    </lineage>
</organism>
<keyword evidence="3" id="KW-1185">Reference proteome</keyword>
<feature type="compositionally biased region" description="Acidic residues" evidence="1">
    <location>
        <begin position="21"/>
        <end position="31"/>
    </location>
</feature>
<feature type="region of interest" description="Disordered" evidence="1">
    <location>
        <begin position="239"/>
        <end position="262"/>
    </location>
</feature>
<name>H3GVX2_PHYRM</name>
<evidence type="ECO:0000313" key="2">
    <source>
        <dbReference type="EnsemblProtists" id="Phyra81560"/>
    </source>
</evidence>
<feature type="compositionally biased region" description="Low complexity" evidence="1">
    <location>
        <begin position="87"/>
        <end position="114"/>
    </location>
</feature>
<feature type="compositionally biased region" description="Basic and acidic residues" evidence="1">
    <location>
        <begin position="32"/>
        <end position="42"/>
    </location>
</feature>
<evidence type="ECO:0000256" key="1">
    <source>
        <dbReference type="SAM" id="MobiDB-lite"/>
    </source>
</evidence>
<evidence type="ECO:0000313" key="3">
    <source>
        <dbReference type="Proteomes" id="UP000005238"/>
    </source>
</evidence>
<dbReference type="EMBL" id="DS566058">
    <property type="status" value="NOT_ANNOTATED_CDS"/>
    <property type="molecule type" value="Genomic_DNA"/>
</dbReference>
<feature type="compositionally biased region" description="Acidic residues" evidence="1">
    <location>
        <begin position="1"/>
        <end position="14"/>
    </location>
</feature>
<proteinExistence type="predicted"/>
<accession>H3GVX2</accession>
<feature type="region of interest" description="Disordered" evidence="1">
    <location>
        <begin position="87"/>
        <end position="140"/>
    </location>
</feature>
<reference evidence="3" key="1">
    <citation type="journal article" date="2006" name="Science">
        <title>Phytophthora genome sequences uncover evolutionary origins and mechanisms of pathogenesis.</title>
        <authorList>
            <person name="Tyler B.M."/>
            <person name="Tripathy S."/>
            <person name="Zhang X."/>
            <person name="Dehal P."/>
            <person name="Jiang R.H."/>
            <person name="Aerts A."/>
            <person name="Arredondo F.D."/>
            <person name="Baxter L."/>
            <person name="Bensasson D."/>
            <person name="Beynon J.L."/>
            <person name="Chapman J."/>
            <person name="Damasceno C.M."/>
            <person name="Dorrance A.E."/>
            <person name="Dou D."/>
            <person name="Dickerman A.W."/>
            <person name="Dubchak I.L."/>
            <person name="Garbelotto M."/>
            <person name="Gijzen M."/>
            <person name="Gordon S.G."/>
            <person name="Govers F."/>
            <person name="Grunwald N.J."/>
            <person name="Huang W."/>
            <person name="Ivors K.L."/>
            <person name="Jones R.W."/>
            <person name="Kamoun S."/>
            <person name="Krampis K."/>
            <person name="Lamour K.H."/>
            <person name="Lee M.K."/>
            <person name="McDonald W.H."/>
            <person name="Medina M."/>
            <person name="Meijer H.J."/>
            <person name="Nordberg E.K."/>
            <person name="Maclean D.J."/>
            <person name="Ospina-Giraldo M.D."/>
            <person name="Morris P.F."/>
            <person name="Phuntumart V."/>
            <person name="Putnam N.H."/>
            <person name="Rash S."/>
            <person name="Rose J.K."/>
            <person name="Sakihama Y."/>
            <person name="Salamov A.A."/>
            <person name="Savidor A."/>
            <person name="Scheuring C.F."/>
            <person name="Smith B.M."/>
            <person name="Sobral B.W."/>
            <person name="Terry A."/>
            <person name="Torto-Alalibo T.A."/>
            <person name="Win J."/>
            <person name="Xu Z."/>
            <person name="Zhang H."/>
            <person name="Grigoriev I.V."/>
            <person name="Rokhsar D.S."/>
            <person name="Boore J.L."/>
        </authorList>
    </citation>
    <scope>NUCLEOTIDE SEQUENCE [LARGE SCALE GENOMIC DNA]</scope>
    <source>
        <strain evidence="3">Pr102</strain>
    </source>
</reference>
<feature type="region of interest" description="Disordered" evidence="1">
    <location>
        <begin position="1"/>
        <end position="58"/>
    </location>
</feature>
<dbReference type="HOGENOM" id="CLU_061083_0_0_1"/>
<dbReference type="AlphaFoldDB" id="H3GVX2"/>
<sequence>MDDGADEDDREVEPDFCFNVDPDDDDFAVSDDLDHHADEDSARSLPNDEPASQAAAASGCADVFVTGTYSSCRGHFQDLLTTTTTNNELANYPSTTSSSPTSGVSQSPTQQQPPARLRGDQAEPKPSKYHKSSNRLGGADLTTLRETVGSKRSFEGDKDLLEASFAKAKRLRAIKTTTALETKLAGIETSTSSMGGSIIETIMLLREEKERKAEARRADDEQRCRDEVVIREARFMADKAEAEERRHQDKLDMEERARRDKYEAHARTQELLLLIGTLTKKG</sequence>
<dbReference type="Proteomes" id="UP000005238">
    <property type="component" value="Unassembled WGS sequence"/>
</dbReference>
<feature type="compositionally biased region" description="Basic and acidic residues" evidence="1">
    <location>
        <begin position="117"/>
        <end position="126"/>
    </location>
</feature>